<evidence type="ECO:0000256" key="1">
    <source>
        <dbReference type="SAM" id="Phobius"/>
    </source>
</evidence>
<keyword evidence="3" id="KW-1185">Reference proteome</keyword>
<sequence length="78" mass="8381">MGGEDERKCRPVGFLLALPLAFLALVFSLVGAVVWIIGTVLSCLCPCCVCCAGLVNLAVDLIKMPIKIIRCFIEQIPC</sequence>
<evidence type="ECO:0008006" key="4">
    <source>
        <dbReference type="Google" id="ProtNLM"/>
    </source>
</evidence>
<name>A0ABD0VRK8_DENTH</name>
<dbReference type="InterPro" id="IPR055283">
    <property type="entry name" value="TAXIMIN_1/2"/>
</dbReference>
<evidence type="ECO:0000313" key="3">
    <source>
        <dbReference type="Proteomes" id="UP001552299"/>
    </source>
</evidence>
<feature type="transmembrane region" description="Helical" evidence="1">
    <location>
        <begin position="36"/>
        <end position="59"/>
    </location>
</feature>
<comment type="caution">
    <text evidence="2">The sequence shown here is derived from an EMBL/GenBank/DDBJ whole genome shotgun (WGS) entry which is preliminary data.</text>
</comment>
<evidence type="ECO:0000313" key="2">
    <source>
        <dbReference type="EMBL" id="KAL0925361.1"/>
    </source>
</evidence>
<keyword evidence="1" id="KW-0472">Membrane</keyword>
<gene>
    <name evidence="2" type="ORF">M5K25_003684</name>
</gene>
<dbReference type="Proteomes" id="UP001552299">
    <property type="component" value="Unassembled WGS sequence"/>
</dbReference>
<dbReference type="AlphaFoldDB" id="A0ABD0VRK8"/>
<protein>
    <recommendedName>
        <fullName evidence="4">Signaling peptide TAXIMIN 2-like</fullName>
    </recommendedName>
</protein>
<dbReference type="EMBL" id="JANQDX010000004">
    <property type="protein sequence ID" value="KAL0925361.1"/>
    <property type="molecule type" value="Genomic_DNA"/>
</dbReference>
<proteinExistence type="predicted"/>
<organism evidence="2 3">
    <name type="scientific">Dendrobium thyrsiflorum</name>
    <name type="common">Pinecone-like raceme dendrobium</name>
    <name type="synonym">Orchid</name>
    <dbReference type="NCBI Taxonomy" id="117978"/>
    <lineage>
        <taxon>Eukaryota</taxon>
        <taxon>Viridiplantae</taxon>
        <taxon>Streptophyta</taxon>
        <taxon>Embryophyta</taxon>
        <taxon>Tracheophyta</taxon>
        <taxon>Spermatophyta</taxon>
        <taxon>Magnoliopsida</taxon>
        <taxon>Liliopsida</taxon>
        <taxon>Asparagales</taxon>
        <taxon>Orchidaceae</taxon>
        <taxon>Epidendroideae</taxon>
        <taxon>Malaxideae</taxon>
        <taxon>Dendrobiinae</taxon>
        <taxon>Dendrobium</taxon>
    </lineage>
</organism>
<dbReference type="PANTHER" id="PTHR33834">
    <property type="entry name" value="SIGNALING PEPTIDE TAXIMIN 2"/>
    <property type="match status" value="1"/>
</dbReference>
<reference evidence="2 3" key="1">
    <citation type="journal article" date="2024" name="Plant Biotechnol. J.">
        <title>Dendrobium thyrsiflorum genome and its molecular insights into genes involved in important horticultural traits.</title>
        <authorList>
            <person name="Chen B."/>
            <person name="Wang J.Y."/>
            <person name="Zheng P.J."/>
            <person name="Li K.L."/>
            <person name="Liang Y.M."/>
            <person name="Chen X.F."/>
            <person name="Zhang C."/>
            <person name="Zhao X."/>
            <person name="He X."/>
            <person name="Zhang G.Q."/>
            <person name="Liu Z.J."/>
            <person name="Xu Q."/>
        </authorList>
    </citation>
    <scope>NUCLEOTIDE SEQUENCE [LARGE SCALE GENOMIC DNA]</scope>
    <source>
        <strain evidence="2">GZMU011</strain>
    </source>
</reference>
<keyword evidence="1" id="KW-0812">Transmembrane</keyword>
<feature type="transmembrane region" description="Helical" evidence="1">
    <location>
        <begin position="12"/>
        <end position="30"/>
    </location>
</feature>
<keyword evidence="1" id="KW-1133">Transmembrane helix</keyword>
<dbReference type="PANTHER" id="PTHR33834:SF4">
    <property type="entry name" value="SIGNALING PEPTIDE TAXIMIN 2"/>
    <property type="match status" value="1"/>
</dbReference>
<accession>A0ABD0VRK8</accession>